<dbReference type="PANTHER" id="PTHR45917:SF12">
    <property type="entry name" value="CALMODULIN-ALPHA-LIKE"/>
    <property type="match status" value="1"/>
</dbReference>
<protein>
    <recommendedName>
        <fullName evidence="3">EF-hand domain-containing protein</fullName>
    </recommendedName>
</protein>
<dbReference type="Proteomes" id="UP000243459">
    <property type="component" value="Chromosome 5"/>
</dbReference>
<reference evidence="5" key="1">
    <citation type="journal article" date="2017" name="Nat. Commun.">
        <title>The asparagus genome sheds light on the origin and evolution of a young Y chromosome.</title>
        <authorList>
            <person name="Harkess A."/>
            <person name="Zhou J."/>
            <person name="Xu C."/>
            <person name="Bowers J.E."/>
            <person name="Van der Hulst R."/>
            <person name="Ayyampalayam S."/>
            <person name="Mercati F."/>
            <person name="Riccardi P."/>
            <person name="McKain M.R."/>
            <person name="Kakrana A."/>
            <person name="Tang H."/>
            <person name="Ray J."/>
            <person name="Groenendijk J."/>
            <person name="Arikit S."/>
            <person name="Mathioni S.M."/>
            <person name="Nakano M."/>
            <person name="Shan H."/>
            <person name="Telgmann-Rauber A."/>
            <person name="Kanno A."/>
            <person name="Yue Z."/>
            <person name="Chen H."/>
            <person name="Li W."/>
            <person name="Chen Y."/>
            <person name="Xu X."/>
            <person name="Zhang Y."/>
            <person name="Luo S."/>
            <person name="Chen H."/>
            <person name="Gao J."/>
            <person name="Mao Z."/>
            <person name="Pires J.C."/>
            <person name="Luo M."/>
            <person name="Kudrna D."/>
            <person name="Wing R.A."/>
            <person name="Meyers B.C."/>
            <person name="Yi K."/>
            <person name="Kong H."/>
            <person name="Lavrijsen P."/>
            <person name="Sunseri F."/>
            <person name="Falavigna A."/>
            <person name="Ye Y."/>
            <person name="Leebens-Mack J.H."/>
            <person name="Chen G."/>
        </authorList>
    </citation>
    <scope>NUCLEOTIDE SEQUENCE [LARGE SCALE GENOMIC DNA]</scope>
    <source>
        <strain evidence="5">cv. DH0086</strain>
    </source>
</reference>
<dbReference type="GO" id="GO:0043226">
    <property type="term" value="C:organelle"/>
    <property type="evidence" value="ECO:0007669"/>
    <property type="project" value="UniProtKB-ARBA"/>
</dbReference>
<dbReference type="InterPro" id="IPR018247">
    <property type="entry name" value="EF_Hand_1_Ca_BS"/>
</dbReference>
<evidence type="ECO:0000256" key="1">
    <source>
        <dbReference type="ARBA" id="ARBA00022737"/>
    </source>
</evidence>
<dbReference type="PROSITE" id="PS50222">
    <property type="entry name" value="EF_HAND_2"/>
    <property type="match status" value="2"/>
</dbReference>
<dbReference type="GO" id="GO:0005509">
    <property type="term" value="F:calcium ion binding"/>
    <property type="evidence" value="ECO:0007669"/>
    <property type="project" value="InterPro"/>
</dbReference>
<keyword evidence="2" id="KW-0106">Calcium</keyword>
<dbReference type="GO" id="GO:0005737">
    <property type="term" value="C:cytoplasm"/>
    <property type="evidence" value="ECO:0007669"/>
    <property type="project" value="TreeGrafter"/>
</dbReference>
<dbReference type="CDD" id="cd00051">
    <property type="entry name" value="EFh"/>
    <property type="match status" value="1"/>
</dbReference>
<dbReference type="OMA" id="GMYLMED"/>
<accession>A0A5P1ETN1</accession>
<gene>
    <name evidence="4" type="ORF">A4U43_C05F4970</name>
</gene>
<organism evidence="4 5">
    <name type="scientific">Asparagus officinalis</name>
    <name type="common">Garden asparagus</name>
    <dbReference type="NCBI Taxonomy" id="4686"/>
    <lineage>
        <taxon>Eukaryota</taxon>
        <taxon>Viridiplantae</taxon>
        <taxon>Streptophyta</taxon>
        <taxon>Embryophyta</taxon>
        <taxon>Tracheophyta</taxon>
        <taxon>Spermatophyta</taxon>
        <taxon>Magnoliopsida</taxon>
        <taxon>Liliopsida</taxon>
        <taxon>Asparagales</taxon>
        <taxon>Asparagaceae</taxon>
        <taxon>Asparagoideae</taxon>
        <taxon>Asparagus</taxon>
    </lineage>
</organism>
<dbReference type="EMBL" id="CM007385">
    <property type="protein sequence ID" value="ONK67901.1"/>
    <property type="molecule type" value="Genomic_DNA"/>
</dbReference>
<proteinExistence type="predicted"/>
<dbReference type="FunFam" id="1.10.238.10:FF:000178">
    <property type="entry name" value="Calmodulin-2 A"/>
    <property type="match status" value="1"/>
</dbReference>
<dbReference type="PROSITE" id="PS00018">
    <property type="entry name" value="EF_HAND_1"/>
    <property type="match status" value="2"/>
</dbReference>
<evidence type="ECO:0000313" key="4">
    <source>
        <dbReference type="EMBL" id="ONK67901.1"/>
    </source>
</evidence>
<dbReference type="AlphaFoldDB" id="A0A5P1ETN1"/>
<dbReference type="PANTHER" id="PTHR45917">
    <property type="entry name" value="CALCIUM-BINDING PROTEIN 1-RELATED"/>
    <property type="match status" value="1"/>
</dbReference>
<keyword evidence="1" id="KW-0677">Repeat</keyword>
<feature type="domain" description="EF-hand" evidence="3">
    <location>
        <begin position="41"/>
        <end position="76"/>
    </location>
</feature>
<dbReference type="SUPFAM" id="SSF47473">
    <property type="entry name" value="EF-hand"/>
    <property type="match status" value="1"/>
</dbReference>
<sequence>MDYYSSIADLRRIFVRFDSNGDGKVSSTELRLFMWSVGEELIPEDAASVIQSIDLNGDGLLDFDEFVRLISGKGDKEEEERELREAFGMYLMED</sequence>
<dbReference type="InterPro" id="IPR002048">
    <property type="entry name" value="EF_hand_dom"/>
</dbReference>
<dbReference type="Pfam" id="PF13499">
    <property type="entry name" value="EF-hand_7"/>
    <property type="match status" value="1"/>
</dbReference>
<feature type="domain" description="EF-hand" evidence="3">
    <location>
        <begin position="5"/>
        <end position="40"/>
    </location>
</feature>
<dbReference type="InterPro" id="IPR043582">
    <property type="entry name" value="CaBP1/2/4/5"/>
</dbReference>
<dbReference type="Gene3D" id="1.10.238.10">
    <property type="entry name" value="EF-hand"/>
    <property type="match status" value="1"/>
</dbReference>
<dbReference type="InterPro" id="IPR011992">
    <property type="entry name" value="EF-hand-dom_pair"/>
</dbReference>
<evidence type="ECO:0000256" key="2">
    <source>
        <dbReference type="ARBA" id="ARBA00022837"/>
    </source>
</evidence>
<dbReference type="Gramene" id="ONK67901">
    <property type="protein sequence ID" value="ONK67901"/>
    <property type="gene ID" value="A4U43_C05F4970"/>
</dbReference>
<evidence type="ECO:0000313" key="5">
    <source>
        <dbReference type="Proteomes" id="UP000243459"/>
    </source>
</evidence>
<keyword evidence="5" id="KW-1185">Reference proteome</keyword>
<name>A0A5P1ETN1_ASPOF</name>
<dbReference type="SMART" id="SM00054">
    <property type="entry name" value="EFh"/>
    <property type="match status" value="2"/>
</dbReference>
<evidence type="ECO:0000259" key="3">
    <source>
        <dbReference type="PROSITE" id="PS50222"/>
    </source>
</evidence>
<dbReference type="GO" id="GO:0005246">
    <property type="term" value="F:calcium channel regulator activity"/>
    <property type="evidence" value="ECO:0007669"/>
    <property type="project" value="TreeGrafter"/>
</dbReference>